<evidence type="ECO:0000313" key="2">
    <source>
        <dbReference type="EMBL" id="MDP4576183.1"/>
    </source>
</evidence>
<evidence type="ECO:0000256" key="1">
    <source>
        <dbReference type="SAM" id="SignalP"/>
    </source>
</evidence>
<dbReference type="Proteomes" id="UP001240639">
    <property type="component" value="Unassembled WGS sequence"/>
</dbReference>
<reference evidence="2 3" key="1">
    <citation type="submission" date="2023-08" db="EMBL/GenBank/DDBJ databases">
        <title>genomic of G39.</title>
        <authorList>
            <person name="Wang Y."/>
        </authorList>
    </citation>
    <scope>NUCLEOTIDE SEQUENCE [LARGE SCALE GENOMIC DNA]</scope>
    <source>
        <strain evidence="2 3">G39</strain>
    </source>
</reference>
<sequence>MTKLLLAAGLALASLPLAAQDAPGAAPATAEAALPTLTLEQRSSLRCGVAFGLIAKGQAEGDARAAAYPAMEPRGREFFVRTMAGLMDDHDLTREQANRLAFETTMTLVNEGLEAREAMMPNCLLLLEASGV</sequence>
<proteinExistence type="predicted"/>
<keyword evidence="3" id="KW-1185">Reference proteome</keyword>
<evidence type="ECO:0000313" key="3">
    <source>
        <dbReference type="Proteomes" id="UP001240639"/>
    </source>
</evidence>
<dbReference type="EMBL" id="JAVAIM010000001">
    <property type="protein sequence ID" value="MDP4576183.1"/>
    <property type="molecule type" value="Genomic_DNA"/>
</dbReference>
<protein>
    <submittedName>
        <fullName evidence="2">Uncharacterized protein</fullName>
    </submittedName>
</protein>
<feature type="signal peptide" evidence="1">
    <location>
        <begin position="1"/>
        <end position="19"/>
    </location>
</feature>
<feature type="chain" id="PRO_5046666597" evidence="1">
    <location>
        <begin position="20"/>
        <end position="132"/>
    </location>
</feature>
<comment type="caution">
    <text evidence="2">The sequence shown here is derived from an EMBL/GenBank/DDBJ whole genome shotgun (WGS) entry which is preliminary data.</text>
</comment>
<dbReference type="RefSeq" id="WP_305933394.1">
    <property type="nucleotide sequence ID" value="NZ_JAVAIM010000001.1"/>
</dbReference>
<gene>
    <name evidence="2" type="ORF">Q9K02_13655</name>
</gene>
<accession>A0ABT9HU22</accession>
<name>A0ABT9HU22_9SPHN</name>
<keyword evidence="1" id="KW-0732">Signal</keyword>
<organism evidence="2 3">
    <name type="scientific">Qipengyuania profundimaris</name>
    <dbReference type="NCBI Taxonomy" id="3067652"/>
    <lineage>
        <taxon>Bacteria</taxon>
        <taxon>Pseudomonadati</taxon>
        <taxon>Pseudomonadota</taxon>
        <taxon>Alphaproteobacteria</taxon>
        <taxon>Sphingomonadales</taxon>
        <taxon>Erythrobacteraceae</taxon>
        <taxon>Qipengyuania</taxon>
    </lineage>
</organism>